<reference evidence="1" key="1">
    <citation type="submission" date="2019-09" db="EMBL/GenBank/DDBJ databases">
        <authorList>
            <person name="Rodrigo-Torres L."/>
            <person name="Arahal R. D."/>
            <person name="Lucena T."/>
        </authorList>
    </citation>
    <scope>NUCLEOTIDE SEQUENCE</scope>
    <source>
        <strain evidence="1">ISS653</strain>
    </source>
</reference>
<comment type="caution">
    <text evidence="1">The sequence shown here is derived from an EMBL/GenBank/DDBJ whole genome shotgun (WGS) entry which is preliminary data.</text>
</comment>
<protein>
    <submittedName>
        <fullName evidence="1">Uncharacterized protein</fullName>
    </submittedName>
</protein>
<evidence type="ECO:0000313" key="1">
    <source>
        <dbReference type="EMBL" id="VVV02456.1"/>
    </source>
</evidence>
<gene>
    <name evidence="1" type="ORF">FVB9532_03755</name>
</gene>
<keyword evidence="2" id="KW-1185">Reference proteome</keyword>
<sequence length="110" mass="12576">MHIDFKNNKLRKQLSSAPEIKRHFGSNAKRVGSRLADMEAADNLAILIQIPAANCHSLSGDRKGQWAVNISSNHRLIFEIMNHPIPMIRVNEINLKLVDNIRLLKIEDYH</sequence>
<name>A0AC61YDA5_9FLAO</name>
<accession>A0AC61YDA5</accession>
<proteinExistence type="predicted"/>
<evidence type="ECO:0000313" key="2">
    <source>
        <dbReference type="Proteomes" id="UP000356253"/>
    </source>
</evidence>
<dbReference type="EMBL" id="CABVMM010000021">
    <property type="protein sequence ID" value="VVV02456.1"/>
    <property type="molecule type" value="Genomic_DNA"/>
</dbReference>
<organism evidence="1 2">
    <name type="scientific">Mesonia oceanica</name>
    <dbReference type="NCBI Taxonomy" id="2687242"/>
    <lineage>
        <taxon>Bacteria</taxon>
        <taxon>Pseudomonadati</taxon>
        <taxon>Bacteroidota</taxon>
        <taxon>Flavobacteriia</taxon>
        <taxon>Flavobacteriales</taxon>
        <taxon>Flavobacteriaceae</taxon>
        <taxon>Mesonia</taxon>
    </lineage>
</organism>
<dbReference type="Proteomes" id="UP000356253">
    <property type="component" value="Unassembled WGS sequence"/>
</dbReference>